<evidence type="ECO:0000313" key="2">
    <source>
        <dbReference type="Proteomes" id="UP000576603"/>
    </source>
</evidence>
<name>A0AAW3U7T6_XANEU</name>
<dbReference type="EMBL" id="JACHNL010000006">
    <property type="protein sequence ID" value="MBB4724565.1"/>
    <property type="molecule type" value="Genomic_DNA"/>
</dbReference>
<dbReference type="Proteomes" id="UP000576603">
    <property type="component" value="Unassembled WGS sequence"/>
</dbReference>
<dbReference type="RefSeq" id="WP_184421895.1">
    <property type="nucleotide sequence ID" value="NZ_JACHNK010000006.1"/>
</dbReference>
<dbReference type="AlphaFoldDB" id="A0AAW3U7T6"/>
<accession>A0AAW3U7T6</accession>
<protein>
    <submittedName>
        <fullName evidence="1">Uncharacterized protein</fullName>
    </submittedName>
</protein>
<evidence type="ECO:0000313" key="1">
    <source>
        <dbReference type="EMBL" id="MBB4724565.1"/>
    </source>
</evidence>
<organism evidence="1 2">
    <name type="scientific">Xanthomonas euvesicatoria</name>
    <dbReference type="NCBI Taxonomy" id="456327"/>
    <lineage>
        <taxon>Bacteria</taxon>
        <taxon>Pseudomonadati</taxon>
        <taxon>Pseudomonadota</taxon>
        <taxon>Gammaproteobacteria</taxon>
        <taxon>Lysobacterales</taxon>
        <taxon>Lysobacteraceae</taxon>
        <taxon>Xanthomonas</taxon>
    </lineage>
</organism>
<gene>
    <name evidence="1" type="ORF">FHY32_002934</name>
</gene>
<comment type="caution">
    <text evidence="1">The sequence shown here is derived from an EMBL/GenBank/DDBJ whole genome shotgun (WGS) entry which is preliminary data.</text>
</comment>
<reference evidence="1 2" key="1">
    <citation type="submission" date="2020-08" db="EMBL/GenBank/DDBJ databases">
        <title>Studying the diversity of plant-associated saprophytic bacteria and their role in host health and plant-pathogen interactions.</title>
        <authorList>
            <person name="Potnis N."/>
        </authorList>
    </citation>
    <scope>NUCLEOTIDE SEQUENCE [LARGE SCALE GENOMIC DNA]</scope>
    <source>
        <strain evidence="1 2">CFBP 7922</strain>
    </source>
</reference>
<proteinExistence type="predicted"/>
<sequence>MNSLTTMPLRGSAGYRIIGYRKPCFGRTQSLAASAWRCHHQGNGRLPRDIEDRLYVHSVLQSSHSQYCGDARAPRAPLPRSKGAITGKLALQRWALQRRFTA</sequence>